<proteinExistence type="predicted"/>
<dbReference type="AlphaFoldDB" id="A0A382UTQ9"/>
<protein>
    <submittedName>
        <fullName evidence="1">Uncharacterized protein</fullName>
    </submittedName>
</protein>
<reference evidence="1" key="1">
    <citation type="submission" date="2018-05" db="EMBL/GenBank/DDBJ databases">
        <authorList>
            <person name="Lanie J.A."/>
            <person name="Ng W.-L."/>
            <person name="Kazmierczak K.M."/>
            <person name="Andrzejewski T.M."/>
            <person name="Davidsen T.M."/>
            <person name="Wayne K.J."/>
            <person name="Tettelin H."/>
            <person name="Glass J.I."/>
            <person name="Rusch D."/>
            <person name="Podicherti R."/>
            <person name="Tsui H.-C.T."/>
            <person name="Winkler M.E."/>
        </authorList>
    </citation>
    <scope>NUCLEOTIDE SEQUENCE</scope>
</reference>
<evidence type="ECO:0000313" key="1">
    <source>
        <dbReference type="EMBL" id="SVD37078.1"/>
    </source>
</evidence>
<organism evidence="1">
    <name type="scientific">marine metagenome</name>
    <dbReference type="NCBI Taxonomy" id="408172"/>
    <lineage>
        <taxon>unclassified sequences</taxon>
        <taxon>metagenomes</taxon>
        <taxon>ecological metagenomes</taxon>
    </lineage>
</organism>
<dbReference type="EMBL" id="UINC01146384">
    <property type="protein sequence ID" value="SVD37078.1"/>
    <property type="molecule type" value="Genomic_DNA"/>
</dbReference>
<accession>A0A382UTQ9</accession>
<sequence length="73" mass="8667">MDKVIVYAICLLFSETLRLFFTNHEWSQPVRPINPVVPFDQASTQYLEQLQETNPPELLLGYQFQPRYRHDAL</sequence>
<gene>
    <name evidence="1" type="ORF">METZ01_LOCUS389932</name>
</gene>
<name>A0A382UTQ9_9ZZZZ</name>